<evidence type="ECO:0000256" key="10">
    <source>
        <dbReference type="SAM" id="MobiDB-lite"/>
    </source>
</evidence>
<evidence type="ECO:0000256" key="9">
    <source>
        <dbReference type="RuleBase" id="RU363066"/>
    </source>
</evidence>
<keyword evidence="4 9" id="KW-0808">Transferase</keyword>
<evidence type="ECO:0000256" key="3">
    <source>
        <dbReference type="ARBA" id="ARBA00012054"/>
    </source>
</evidence>
<accession>A0ABX0Y8T3</accession>
<evidence type="ECO:0000256" key="5">
    <source>
        <dbReference type="ARBA" id="ARBA00022741"/>
    </source>
</evidence>
<keyword evidence="5 9" id="KW-0547">Nucleotide-binding</keyword>
<comment type="pathway">
    <text evidence="1">Carbohydrate acid metabolism.</text>
</comment>
<evidence type="ECO:0000313" key="11">
    <source>
        <dbReference type="EMBL" id="NJO99666.1"/>
    </source>
</evidence>
<organism evidence="11 12">
    <name type="scientific">Pseudomonas quercus</name>
    <dbReference type="NCBI Taxonomy" id="2722792"/>
    <lineage>
        <taxon>Bacteria</taxon>
        <taxon>Pseudomonadati</taxon>
        <taxon>Pseudomonadota</taxon>
        <taxon>Gammaproteobacteria</taxon>
        <taxon>Pseudomonadales</taxon>
        <taxon>Pseudomonadaceae</taxon>
        <taxon>Pseudomonas</taxon>
    </lineage>
</organism>
<evidence type="ECO:0000256" key="8">
    <source>
        <dbReference type="ARBA" id="ARBA00048090"/>
    </source>
</evidence>
<dbReference type="EC" id="2.7.1.12" evidence="3 9"/>
<comment type="catalytic activity">
    <reaction evidence="8 9">
        <text>D-gluconate + ATP = 6-phospho-D-gluconate + ADP + H(+)</text>
        <dbReference type="Rhea" id="RHEA:19433"/>
        <dbReference type="ChEBI" id="CHEBI:15378"/>
        <dbReference type="ChEBI" id="CHEBI:18391"/>
        <dbReference type="ChEBI" id="CHEBI:30616"/>
        <dbReference type="ChEBI" id="CHEBI:58759"/>
        <dbReference type="ChEBI" id="CHEBI:456216"/>
        <dbReference type="EC" id="2.7.1.12"/>
    </reaction>
</comment>
<dbReference type="PANTHER" id="PTHR43442">
    <property type="entry name" value="GLUCONOKINASE-RELATED"/>
    <property type="match status" value="1"/>
</dbReference>
<dbReference type="InterPro" id="IPR027417">
    <property type="entry name" value="P-loop_NTPase"/>
</dbReference>
<dbReference type="InterPro" id="IPR006001">
    <property type="entry name" value="Therm_gnt_kin"/>
</dbReference>
<dbReference type="RefSeq" id="WP_168081022.1">
    <property type="nucleotide sequence ID" value="NZ_JAAVJI010000001.1"/>
</dbReference>
<reference evidence="11 12" key="1">
    <citation type="submission" date="2020-03" db="EMBL/GenBank/DDBJ databases">
        <authorList>
            <person name="Wang L."/>
            <person name="He N."/>
            <person name="Li Y."/>
            <person name="Fang Y."/>
            <person name="Zhang F."/>
        </authorList>
    </citation>
    <scope>NUCLEOTIDE SEQUENCE [LARGE SCALE GENOMIC DNA]</scope>
    <source>
        <strain evidence="12">hsmgli-8</strain>
    </source>
</reference>
<feature type="region of interest" description="Disordered" evidence="10">
    <location>
        <begin position="170"/>
        <end position="197"/>
    </location>
</feature>
<evidence type="ECO:0000256" key="4">
    <source>
        <dbReference type="ARBA" id="ARBA00022679"/>
    </source>
</evidence>
<dbReference type="SUPFAM" id="SSF52540">
    <property type="entry name" value="P-loop containing nucleoside triphosphate hydrolases"/>
    <property type="match status" value="1"/>
</dbReference>
<dbReference type="PANTHER" id="PTHR43442:SF3">
    <property type="entry name" value="GLUCONOKINASE-RELATED"/>
    <property type="match status" value="1"/>
</dbReference>
<dbReference type="NCBIfam" id="TIGR01313">
    <property type="entry name" value="therm_gnt_kin"/>
    <property type="match status" value="1"/>
</dbReference>
<keyword evidence="6 9" id="KW-0418">Kinase</keyword>
<keyword evidence="7 9" id="KW-0067">ATP-binding</keyword>
<dbReference type="Gene3D" id="3.40.50.300">
    <property type="entry name" value="P-loop containing nucleotide triphosphate hydrolases"/>
    <property type="match status" value="1"/>
</dbReference>
<proteinExistence type="inferred from homology"/>
<name>A0ABX0Y8T3_9PSED</name>
<evidence type="ECO:0000256" key="6">
    <source>
        <dbReference type="ARBA" id="ARBA00022777"/>
    </source>
</evidence>
<gene>
    <name evidence="11" type="ORF">HBH25_02145</name>
</gene>
<evidence type="ECO:0000256" key="1">
    <source>
        <dbReference type="ARBA" id="ARBA00004761"/>
    </source>
</evidence>
<protein>
    <recommendedName>
        <fullName evidence="3 9">Gluconokinase</fullName>
        <ecNumber evidence="3 9">2.7.1.12</ecNumber>
    </recommendedName>
</protein>
<evidence type="ECO:0000256" key="2">
    <source>
        <dbReference type="ARBA" id="ARBA00008420"/>
    </source>
</evidence>
<keyword evidence="12" id="KW-1185">Reference proteome</keyword>
<dbReference type="Proteomes" id="UP000746535">
    <property type="component" value="Unassembled WGS sequence"/>
</dbReference>
<comment type="caution">
    <text evidence="11">The sequence shown here is derived from an EMBL/GenBank/DDBJ whole genome shotgun (WGS) entry which is preliminary data.</text>
</comment>
<evidence type="ECO:0000256" key="7">
    <source>
        <dbReference type="ARBA" id="ARBA00022840"/>
    </source>
</evidence>
<sequence>MVSPLSALVVMGVSGCGKSSVGAAIVARSGGRLIEGDAFHPAANIEKMSAGIPLDDHDRAGWLERLGQELVVWVAKGERPVLTCSALKRAYRDTLRAAVPELGFVFLELTREEAAYRVSHRPGHFMPASLIDSQFATLQSPTGEPCTLTVDAAEPIPELAEQVEGWLRESGAADHSQGGCSTAGSPSCALDNTTTRP</sequence>
<comment type="similarity">
    <text evidence="2 9">Belongs to the gluconokinase GntK/GntV family.</text>
</comment>
<feature type="compositionally biased region" description="Polar residues" evidence="10">
    <location>
        <begin position="178"/>
        <end position="197"/>
    </location>
</feature>
<dbReference type="EMBL" id="JAAVJI010000001">
    <property type="protein sequence ID" value="NJO99666.1"/>
    <property type="molecule type" value="Genomic_DNA"/>
</dbReference>
<dbReference type="CDD" id="cd02021">
    <property type="entry name" value="GntK"/>
    <property type="match status" value="1"/>
</dbReference>
<evidence type="ECO:0000313" key="12">
    <source>
        <dbReference type="Proteomes" id="UP000746535"/>
    </source>
</evidence>